<dbReference type="EMBL" id="JAUDDW010000032">
    <property type="protein sequence ID" value="MDM8267025.1"/>
    <property type="molecule type" value="Genomic_DNA"/>
</dbReference>
<dbReference type="PANTHER" id="PTHR30349">
    <property type="entry name" value="PHAGE INTEGRASE-RELATED"/>
    <property type="match status" value="1"/>
</dbReference>
<sequence length="350" mass="40178">MAESEEMEKMKYVWLTWSNSLRSGNTYRAYVNSVDLYCNMVFGKKPVEITQDDLGRLRFSTTLNGFVKPLRDRHIKDSTIKSHLTAVRSFVKAIRREELFPDLDFTAVVSDALSSSMLVTRDVEHHEAISLKELKSMEKWLKEKKFSSNLDQELGAKYAMLIDFMYKTAIRITATMSITWEDFTLQNSPYGGDWAILQVIDKGKKLNKKYLTQKYYYELKELFYNGDDSEEIFGELSPHTLRNYFKEYNKMTGQHFVIHSLKAGAATSLYAMTKDLLLVRDFCDHESVKTTEAYIHAQKDPHTSGTAILTANYDSSKLNDLSKEDLLMLIHARPEIEGSVCAVASQLGKI</sequence>
<dbReference type="Pfam" id="PF00589">
    <property type="entry name" value="Phage_integrase"/>
    <property type="match status" value="1"/>
</dbReference>
<dbReference type="InterPro" id="IPR013762">
    <property type="entry name" value="Integrase-like_cat_sf"/>
</dbReference>
<organism evidence="7 8">
    <name type="scientific">Limosilactobacillus pontis</name>
    <dbReference type="NCBI Taxonomy" id="35787"/>
    <lineage>
        <taxon>Bacteria</taxon>
        <taxon>Bacillati</taxon>
        <taxon>Bacillota</taxon>
        <taxon>Bacilli</taxon>
        <taxon>Lactobacillales</taxon>
        <taxon>Lactobacillaceae</taxon>
        <taxon>Limosilactobacillus</taxon>
    </lineage>
</organism>
<dbReference type="PROSITE" id="PS51900">
    <property type="entry name" value="CB"/>
    <property type="match status" value="1"/>
</dbReference>
<dbReference type="Proteomes" id="UP001529343">
    <property type="component" value="Unassembled WGS sequence"/>
</dbReference>
<dbReference type="InterPro" id="IPR044068">
    <property type="entry name" value="CB"/>
</dbReference>
<proteinExistence type="inferred from homology"/>
<dbReference type="Gene3D" id="1.10.443.10">
    <property type="entry name" value="Intergrase catalytic core"/>
    <property type="match status" value="1"/>
</dbReference>
<accession>A0ABT7UZ96</accession>
<protein>
    <submittedName>
        <fullName evidence="7">Site-specific integrase</fullName>
    </submittedName>
</protein>
<keyword evidence="2 4" id="KW-0238">DNA-binding</keyword>
<evidence type="ECO:0000313" key="7">
    <source>
        <dbReference type="EMBL" id="MDM8267025.1"/>
    </source>
</evidence>
<dbReference type="CDD" id="cd00397">
    <property type="entry name" value="DNA_BRE_C"/>
    <property type="match status" value="1"/>
</dbReference>
<gene>
    <name evidence="7" type="ORF">QUW44_07670</name>
</gene>
<keyword evidence="3" id="KW-0233">DNA recombination</keyword>
<evidence type="ECO:0000256" key="4">
    <source>
        <dbReference type="PROSITE-ProRule" id="PRU01248"/>
    </source>
</evidence>
<evidence type="ECO:0000313" key="8">
    <source>
        <dbReference type="Proteomes" id="UP001529343"/>
    </source>
</evidence>
<dbReference type="RefSeq" id="WP_289586432.1">
    <property type="nucleotide sequence ID" value="NZ_JAUDDW010000032.1"/>
</dbReference>
<dbReference type="InterPro" id="IPR050090">
    <property type="entry name" value="Tyrosine_recombinase_XerCD"/>
</dbReference>
<dbReference type="InterPro" id="IPR002104">
    <property type="entry name" value="Integrase_catalytic"/>
</dbReference>
<evidence type="ECO:0000259" key="6">
    <source>
        <dbReference type="PROSITE" id="PS51900"/>
    </source>
</evidence>
<dbReference type="PANTHER" id="PTHR30349:SF41">
    <property type="entry name" value="INTEGRASE_RECOMBINASE PROTEIN MJ0367-RELATED"/>
    <property type="match status" value="1"/>
</dbReference>
<dbReference type="SUPFAM" id="SSF56349">
    <property type="entry name" value="DNA breaking-rejoining enzymes"/>
    <property type="match status" value="1"/>
</dbReference>
<keyword evidence="8" id="KW-1185">Reference proteome</keyword>
<dbReference type="PROSITE" id="PS51898">
    <property type="entry name" value="TYR_RECOMBINASE"/>
    <property type="match status" value="1"/>
</dbReference>
<evidence type="ECO:0000256" key="3">
    <source>
        <dbReference type="ARBA" id="ARBA00023172"/>
    </source>
</evidence>
<evidence type="ECO:0000259" key="5">
    <source>
        <dbReference type="PROSITE" id="PS51898"/>
    </source>
</evidence>
<evidence type="ECO:0000256" key="2">
    <source>
        <dbReference type="ARBA" id="ARBA00023125"/>
    </source>
</evidence>
<comment type="caution">
    <text evidence="7">The sequence shown here is derived from an EMBL/GenBank/DDBJ whole genome shotgun (WGS) entry which is preliminary data.</text>
</comment>
<dbReference type="InterPro" id="IPR010998">
    <property type="entry name" value="Integrase_recombinase_N"/>
</dbReference>
<reference evidence="8" key="1">
    <citation type="submission" date="2023-06" db="EMBL/GenBank/DDBJ databases">
        <title>Identification and characterization of horizontal gene transfer across gut microbiota members of farm animals based on homology search.</title>
        <authorList>
            <person name="Zeman M."/>
            <person name="Kubasova T."/>
            <person name="Jahodarova E."/>
            <person name="Nykrynova M."/>
            <person name="Rychlik I."/>
        </authorList>
    </citation>
    <scope>NUCLEOTIDE SEQUENCE [LARGE SCALE GENOMIC DNA]</scope>
    <source>
        <strain evidence="8">161_Gplus</strain>
    </source>
</reference>
<dbReference type="Gene3D" id="1.10.150.130">
    <property type="match status" value="1"/>
</dbReference>
<name>A0ABT7UZ96_9LACO</name>
<dbReference type="InterPro" id="IPR011010">
    <property type="entry name" value="DNA_brk_join_enz"/>
</dbReference>
<evidence type="ECO:0000256" key="1">
    <source>
        <dbReference type="ARBA" id="ARBA00008857"/>
    </source>
</evidence>
<comment type="similarity">
    <text evidence="1">Belongs to the 'phage' integrase family.</text>
</comment>
<feature type="domain" description="Tyr recombinase" evidence="5">
    <location>
        <begin position="124"/>
        <end position="308"/>
    </location>
</feature>
<reference evidence="7 8" key="2">
    <citation type="submission" date="2023-06" db="EMBL/GenBank/DDBJ databases">
        <authorList>
            <person name="Zeman M."/>
            <person name="Kubasova T."/>
            <person name="Jahodarova E."/>
            <person name="Nykrynova M."/>
            <person name="Rychlik I."/>
        </authorList>
    </citation>
    <scope>NUCLEOTIDE SEQUENCE [LARGE SCALE GENOMIC DNA]</scope>
    <source>
        <strain evidence="7 8">161_Gplus</strain>
    </source>
</reference>
<feature type="domain" description="Core-binding (CB)" evidence="6">
    <location>
        <begin position="8"/>
        <end position="95"/>
    </location>
</feature>